<evidence type="ECO:0000313" key="4">
    <source>
        <dbReference type="Proteomes" id="UP000254841"/>
    </source>
</evidence>
<dbReference type="PANTHER" id="PTHR47307">
    <property type="entry name" value="GLUTATHIONE-REGULATED POTASSIUM-EFFLUX SYSTEM ANCILLARY PROTEIN KEFG"/>
    <property type="match status" value="1"/>
</dbReference>
<keyword evidence="1 3" id="KW-0560">Oxidoreductase</keyword>
<dbReference type="OrthoDB" id="9798454at2"/>
<dbReference type="InterPro" id="IPR003680">
    <property type="entry name" value="Flavodoxin_fold"/>
</dbReference>
<evidence type="ECO:0000313" key="3">
    <source>
        <dbReference type="EMBL" id="STO97000.1"/>
    </source>
</evidence>
<dbReference type="SUPFAM" id="SSF52218">
    <property type="entry name" value="Flavoproteins"/>
    <property type="match status" value="1"/>
</dbReference>
<dbReference type="Gene3D" id="3.40.50.360">
    <property type="match status" value="1"/>
</dbReference>
<feature type="domain" description="Flavodoxin-like fold" evidence="2">
    <location>
        <begin position="1"/>
        <end position="149"/>
    </location>
</feature>
<dbReference type="EC" id="1.6.99.1" evidence="3"/>
<dbReference type="GO" id="GO:0003959">
    <property type="term" value="F:NADPH dehydrogenase activity"/>
    <property type="evidence" value="ECO:0007669"/>
    <property type="project" value="UniProtKB-EC"/>
</dbReference>
<dbReference type="AlphaFoldDB" id="A0A377J3H4"/>
<dbReference type="GO" id="GO:0010181">
    <property type="term" value="F:FMN binding"/>
    <property type="evidence" value="ECO:0007669"/>
    <property type="project" value="TreeGrafter"/>
</dbReference>
<dbReference type="PANTHER" id="PTHR47307:SF1">
    <property type="entry name" value="GLUTATHIONE-REGULATED POTASSIUM-EFFLUX SYSTEM ANCILLARY PROTEIN KEFG"/>
    <property type="match status" value="1"/>
</dbReference>
<dbReference type="Pfam" id="PF02525">
    <property type="entry name" value="Flavodoxin_2"/>
    <property type="match status" value="1"/>
</dbReference>
<organism evidence="3 4">
    <name type="scientific">Helicobacter canis</name>
    <dbReference type="NCBI Taxonomy" id="29419"/>
    <lineage>
        <taxon>Bacteria</taxon>
        <taxon>Pseudomonadati</taxon>
        <taxon>Campylobacterota</taxon>
        <taxon>Epsilonproteobacteria</taxon>
        <taxon>Campylobacterales</taxon>
        <taxon>Helicobacteraceae</taxon>
        <taxon>Helicobacter</taxon>
    </lineage>
</organism>
<evidence type="ECO:0000259" key="2">
    <source>
        <dbReference type="Pfam" id="PF02525"/>
    </source>
</evidence>
<protein>
    <submittedName>
        <fullName evidence="3">NAD(P)H dehydrogenase</fullName>
        <ecNumber evidence="3">1.6.99.-</ecNumber>
        <ecNumber evidence="3">1.6.99.1</ecNumber>
    </submittedName>
</protein>
<gene>
    <name evidence="3" type="primary">ywrO</name>
    <name evidence="3" type="ORF">NCTC12410_00819</name>
</gene>
<dbReference type="GO" id="GO:0009055">
    <property type="term" value="F:electron transfer activity"/>
    <property type="evidence" value="ECO:0007669"/>
    <property type="project" value="TreeGrafter"/>
</dbReference>
<accession>A0A377J3H4</accession>
<dbReference type="EMBL" id="UGHV01000001">
    <property type="protein sequence ID" value="STO97000.1"/>
    <property type="molecule type" value="Genomic_DNA"/>
</dbReference>
<dbReference type="RefSeq" id="WP_115011281.1">
    <property type="nucleotide sequence ID" value="NZ_UGHV01000001.1"/>
</dbReference>
<sequence length="163" mass="18431">MQTLLLFSHTFWDNSKVNKALLESAKSLPNLTIHNLNTTYPNGTINVAKEVELLEKAQKIIFQFPLFWFSTPALMKEWQDRVLTHILYGENPKLLHGKSFQIITTLGGSKDSYDGHHGYSLETILTPLTSTFKYCGCNVLESYAIFSAKVDSIPTQEYLSLLG</sequence>
<dbReference type="GO" id="GO:0003955">
    <property type="term" value="F:NAD(P)H dehydrogenase (quinone) activity"/>
    <property type="evidence" value="ECO:0007669"/>
    <property type="project" value="TreeGrafter"/>
</dbReference>
<proteinExistence type="predicted"/>
<dbReference type="InterPro" id="IPR046980">
    <property type="entry name" value="KefG/KefF"/>
</dbReference>
<dbReference type="InterPro" id="IPR029039">
    <property type="entry name" value="Flavoprotein-like_sf"/>
</dbReference>
<dbReference type="Proteomes" id="UP000254841">
    <property type="component" value="Unassembled WGS sequence"/>
</dbReference>
<evidence type="ECO:0000256" key="1">
    <source>
        <dbReference type="ARBA" id="ARBA00023002"/>
    </source>
</evidence>
<dbReference type="EC" id="1.6.99.-" evidence="3"/>
<reference evidence="3 4" key="1">
    <citation type="submission" date="2018-06" db="EMBL/GenBank/DDBJ databases">
        <authorList>
            <consortium name="Pathogen Informatics"/>
            <person name="Doyle S."/>
        </authorList>
    </citation>
    <scope>NUCLEOTIDE SEQUENCE [LARGE SCALE GENOMIC DNA]</scope>
    <source>
        <strain evidence="3 4">NCTC12410</strain>
    </source>
</reference>
<name>A0A377J3H4_9HELI</name>